<dbReference type="GO" id="GO:0004806">
    <property type="term" value="F:triacylglycerol lipase activity"/>
    <property type="evidence" value="ECO:0007669"/>
    <property type="project" value="InterPro"/>
</dbReference>
<name>A0A1S8CRS4_9GAMM</name>
<organism evidence="2 3">
    <name type="scientific">Alkanindiges hydrocarboniclasticus</name>
    <dbReference type="NCBI Taxonomy" id="1907941"/>
    <lineage>
        <taxon>Bacteria</taxon>
        <taxon>Pseudomonadati</taxon>
        <taxon>Pseudomonadota</taxon>
        <taxon>Gammaproteobacteria</taxon>
        <taxon>Moraxellales</taxon>
        <taxon>Moraxellaceae</taxon>
        <taxon>Alkanindiges</taxon>
    </lineage>
</organism>
<evidence type="ECO:0008006" key="4">
    <source>
        <dbReference type="Google" id="ProtNLM"/>
    </source>
</evidence>
<dbReference type="InterPro" id="IPR005152">
    <property type="entry name" value="Lipase_secreted"/>
</dbReference>
<accession>A0A1S8CRS4</accession>
<dbReference type="SUPFAM" id="SSF53474">
    <property type="entry name" value="alpha/beta-Hydrolases"/>
    <property type="match status" value="1"/>
</dbReference>
<dbReference type="OrthoDB" id="9955at2"/>
<dbReference type="GO" id="GO:0016042">
    <property type="term" value="P:lipid catabolic process"/>
    <property type="evidence" value="ECO:0007669"/>
    <property type="project" value="InterPro"/>
</dbReference>
<dbReference type="EMBL" id="MLCN01000030">
    <property type="protein sequence ID" value="ONG38599.1"/>
    <property type="molecule type" value="Genomic_DNA"/>
</dbReference>
<dbReference type="AlphaFoldDB" id="A0A1S8CRS4"/>
<feature type="chain" id="PRO_5012955694" description="Alpha/beta hydrolase" evidence="1">
    <location>
        <begin position="18"/>
        <end position="413"/>
    </location>
</feature>
<evidence type="ECO:0000313" key="3">
    <source>
        <dbReference type="Proteomes" id="UP000192132"/>
    </source>
</evidence>
<sequence>MSHLIALPKLFSVTVLASALILAGCNDDDNDNASNNVSTSLVTKTENYAPQQTEADTSVSQKITYKMPSVTGGQTTATAVVMIPKGTMPTAGWPVIVWAHGTTGVADQCAPSNLTDSNGQFNLGGTLPLVKQLLSQGYAVIAPDYEGLGSTGIHPFLNAKSESQSIISALKAAEQQYRNQLSENWVVVGHSQGGHAAIAAAERADEAGLNFKGVVAYAPASNLDAILGGGYQQVANALPTAAGVPTAKAILPGLQAFSALVSAGIRESHPDFNYTDAFTSNRSATIAAKAESECITPLGGAFSSDITAYYDVPANASTLYPGLSTTFYNVPAIAEFLNNSKLATKQVSQPMLIIQGEADTTVPAAATRLLESQLKEKGNTVNVAYLPGKDHGTVITEGTSYLYGFLQQNMPAK</sequence>
<dbReference type="InterPro" id="IPR029058">
    <property type="entry name" value="AB_hydrolase_fold"/>
</dbReference>
<dbReference type="STRING" id="1907941.BKE30_11675"/>
<dbReference type="PANTHER" id="PTHR34853">
    <property type="match status" value="1"/>
</dbReference>
<dbReference type="Proteomes" id="UP000192132">
    <property type="component" value="Unassembled WGS sequence"/>
</dbReference>
<dbReference type="Pfam" id="PF03583">
    <property type="entry name" value="LIP"/>
    <property type="match status" value="1"/>
</dbReference>
<dbReference type="PIRSF" id="PIRSF029171">
    <property type="entry name" value="Esterase_LipA"/>
    <property type="match status" value="1"/>
</dbReference>
<protein>
    <recommendedName>
        <fullName evidence="4">Alpha/beta hydrolase</fullName>
    </recommendedName>
</protein>
<gene>
    <name evidence="2" type="ORF">BKE30_11675</name>
</gene>
<comment type="caution">
    <text evidence="2">The sequence shown here is derived from an EMBL/GenBank/DDBJ whole genome shotgun (WGS) entry which is preliminary data.</text>
</comment>
<proteinExistence type="predicted"/>
<dbReference type="RefSeq" id="WP_076878783.1">
    <property type="nucleotide sequence ID" value="NZ_MLCN01000030.1"/>
</dbReference>
<keyword evidence="3" id="KW-1185">Reference proteome</keyword>
<evidence type="ECO:0000256" key="1">
    <source>
        <dbReference type="SAM" id="SignalP"/>
    </source>
</evidence>
<keyword evidence="1" id="KW-0732">Signal</keyword>
<reference evidence="2 3" key="1">
    <citation type="submission" date="2016-10" db="EMBL/GenBank/DDBJ databases">
        <title>Draft Genome sequence of Alkanindiges sp. strain H1.</title>
        <authorList>
            <person name="Subhash Y."/>
            <person name="Lee S."/>
        </authorList>
    </citation>
    <scope>NUCLEOTIDE SEQUENCE [LARGE SCALE GENOMIC DNA]</scope>
    <source>
        <strain evidence="2 3">H1</strain>
    </source>
</reference>
<feature type="signal peptide" evidence="1">
    <location>
        <begin position="1"/>
        <end position="17"/>
    </location>
</feature>
<evidence type="ECO:0000313" key="2">
    <source>
        <dbReference type="EMBL" id="ONG38599.1"/>
    </source>
</evidence>
<dbReference type="PANTHER" id="PTHR34853:SF1">
    <property type="entry name" value="LIPASE 5"/>
    <property type="match status" value="1"/>
</dbReference>
<dbReference type="Gene3D" id="3.40.50.1820">
    <property type="entry name" value="alpha/beta hydrolase"/>
    <property type="match status" value="2"/>
</dbReference>